<sequence length="572" mass="64346">MADSLMLQTEPRGISNHQTDTLTHEQKRSLSCTIPCTTVSQVHSSPRSPRIHINDELLRLLVAAPIIQHPRYIKYIAKGAIGKVFVHEAKVVNLVTNARPSWLKTMRTLLNLKHCNVSSYLAVEKRGACIYVAECCAELKTVRTLIESARTIKRYVKESVVWEILYHVLSGLAYLHMYARNTIPWAETIVHGAITPDNILLLDDEVAVLSSCALWELFPVTWFDINNPSTYLMAPEVIVDPMHMTSASDIWSVGAVFYELLTLHPFAGDYPATDIDGLLQRLYERLGVIPPELPGYSEDITHLIRCMLHMDPRRRPSIEELLTNKHMLYTKYRATRIQESANYLLSPSMSQMHANTREISNRKDQDSTVLYNNTLLTTKSQGLHLIFLNAQGETRLMQAARDKKYAQLMTLIKEEAGVQSADGMTALMYAALFNNSLAINYLIDKEARLVDNDGNSALIFAIHSNFRCCAELLAPYEGGIVNNVGETALMYATRRRYDNIIRTLVRKETGIQNNSGDTALIIAIRANYKEGVRILAPLEKHIGLMDGTMPETLAVRLGFSDLGELIKGFANQ</sequence>
<dbReference type="Gene3D" id="1.25.40.20">
    <property type="entry name" value="Ankyrin repeat-containing domain"/>
    <property type="match status" value="1"/>
</dbReference>
<protein>
    <submittedName>
        <fullName evidence="1">Kinase, NEK</fullName>
    </submittedName>
</protein>
<dbReference type="InterPro" id="IPR002110">
    <property type="entry name" value="Ankyrin_rpt"/>
</dbReference>
<dbReference type="AlphaFoldDB" id="A8BIT6"/>
<dbReference type="PANTHER" id="PTHR24120">
    <property type="entry name" value="GH07239P"/>
    <property type="match status" value="1"/>
</dbReference>
<dbReference type="GeneID" id="5699577"/>
<comment type="caution">
    <text evidence="1">The sequence shown here is derived from an EMBL/GenBank/DDBJ whole genome shotgun (WGS) entry which is preliminary data.</text>
</comment>
<dbReference type="InterPro" id="IPR011009">
    <property type="entry name" value="Kinase-like_dom_sf"/>
</dbReference>
<keyword evidence="1" id="KW-0418">Kinase</keyword>
<proteinExistence type="predicted"/>
<gene>
    <name evidence="1" type="ORF">GL50803_0024400</name>
</gene>
<dbReference type="Proteomes" id="UP000001548">
    <property type="component" value="Unassembled WGS sequence"/>
</dbReference>
<keyword evidence="1" id="KW-0808">Transferase</keyword>
<accession>A8BIT6</accession>
<dbReference type="HOGENOM" id="CLU_476898_0_0_1"/>
<evidence type="ECO:0000313" key="2">
    <source>
        <dbReference type="Proteomes" id="UP000001548"/>
    </source>
</evidence>
<name>A8BIT6_GIAIC</name>
<dbReference type="EMBL" id="AACB03000001">
    <property type="protein sequence ID" value="KAE8304926.1"/>
    <property type="molecule type" value="Genomic_DNA"/>
</dbReference>
<dbReference type="SUPFAM" id="SSF56112">
    <property type="entry name" value="Protein kinase-like (PK-like)"/>
    <property type="match status" value="1"/>
</dbReference>
<dbReference type="SUPFAM" id="SSF48403">
    <property type="entry name" value="Ankyrin repeat"/>
    <property type="match status" value="1"/>
</dbReference>
<dbReference type="RefSeq" id="XP_001706676.1">
    <property type="nucleotide sequence ID" value="XM_001706624.1"/>
</dbReference>
<dbReference type="PROSITE" id="PS50011">
    <property type="entry name" value="PROTEIN_KINASE_DOM"/>
    <property type="match status" value="1"/>
</dbReference>
<keyword evidence="2" id="KW-1185">Reference proteome</keyword>
<evidence type="ECO:0000313" key="1">
    <source>
        <dbReference type="EMBL" id="KAE8304926.1"/>
    </source>
</evidence>
<dbReference type="PANTHER" id="PTHR24120:SF4">
    <property type="entry name" value="GH07239P"/>
    <property type="match status" value="1"/>
</dbReference>
<dbReference type="Gene3D" id="1.10.510.10">
    <property type="entry name" value="Transferase(Phosphotransferase) domain 1"/>
    <property type="match status" value="1"/>
</dbReference>
<dbReference type="OMA" id="YLMAPEV"/>
<dbReference type="GO" id="GO:0004674">
    <property type="term" value="F:protein serine/threonine kinase activity"/>
    <property type="evidence" value="ECO:0000318"/>
    <property type="project" value="GO_Central"/>
</dbReference>
<dbReference type="KEGG" id="gla:GL50803_0024400"/>
<dbReference type="GO" id="GO:0005524">
    <property type="term" value="F:ATP binding"/>
    <property type="evidence" value="ECO:0007669"/>
    <property type="project" value="InterPro"/>
</dbReference>
<dbReference type="Pfam" id="PF00069">
    <property type="entry name" value="Pkinase"/>
    <property type="match status" value="1"/>
</dbReference>
<dbReference type="InterPro" id="IPR036770">
    <property type="entry name" value="Ankyrin_rpt-contain_sf"/>
</dbReference>
<dbReference type="Pfam" id="PF12796">
    <property type="entry name" value="Ank_2"/>
    <property type="match status" value="1"/>
</dbReference>
<organism evidence="1 2">
    <name type="scientific">Giardia intestinalis (strain ATCC 50803 / WB clone C6)</name>
    <name type="common">Giardia lamblia</name>
    <dbReference type="NCBI Taxonomy" id="184922"/>
    <lineage>
        <taxon>Eukaryota</taxon>
        <taxon>Metamonada</taxon>
        <taxon>Diplomonadida</taxon>
        <taxon>Hexamitidae</taxon>
        <taxon>Giardiinae</taxon>
        <taxon>Giardia</taxon>
    </lineage>
</organism>
<dbReference type="SMART" id="SM00248">
    <property type="entry name" value="ANK"/>
    <property type="match status" value="5"/>
</dbReference>
<dbReference type="VEuPathDB" id="GiardiaDB:GL50803_24400"/>
<reference evidence="1 2" key="1">
    <citation type="journal article" date="2007" name="Science">
        <title>Genomic minimalism in the early diverging intestinal parasite Giardia lamblia.</title>
        <authorList>
            <person name="Morrison H.G."/>
            <person name="McArthur A.G."/>
            <person name="Gillin F.D."/>
            <person name="Aley S.B."/>
            <person name="Adam R.D."/>
            <person name="Olsen G.J."/>
            <person name="Best A.A."/>
            <person name="Cande W.Z."/>
            <person name="Chen F."/>
            <person name="Cipriano M.J."/>
            <person name="Davids B.J."/>
            <person name="Dawson S.C."/>
            <person name="Elmendorf H.G."/>
            <person name="Hehl A.B."/>
            <person name="Holder M.E."/>
            <person name="Huse S.M."/>
            <person name="Kim U.U."/>
            <person name="Lasek-Nesselquist E."/>
            <person name="Manning G."/>
            <person name="Nigam A."/>
            <person name="Nixon J.E."/>
            <person name="Palm D."/>
            <person name="Passamaneck N.E."/>
            <person name="Prabhu A."/>
            <person name="Reich C.I."/>
            <person name="Reiner D.S."/>
            <person name="Samuelson J."/>
            <person name="Svard S.G."/>
            <person name="Sogin M.L."/>
        </authorList>
    </citation>
    <scope>NUCLEOTIDE SEQUENCE [LARGE SCALE GENOMIC DNA]</scope>
    <source>
        <strain evidence="1 2">WB C6</strain>
    </source>
</reference>
<dbReference type="InterPro" id="IPR000719">
    <property type="entry name" value="Prot_kinase_dom"/>
</dbReference>
<dbReference type="SMR" id="A8BIT6"/>